<feature type="region of interest" description="Disordered" evidence="1">
    <location>
        <begin position="43"/>
        <end position="69"/>
    </location>
</feature>
<protein>
    <submittedName>
        <fullName evidence="3">BON domain-containing protein</fullName>
    </submittedName>
</protein>
<dbReference type="Gene3D" id="3.30.1340.30">
    <property type="match status" value="1"/>
</dbReference>
<evidence type="ECO:0000313" key="3">
    <source>
        <dbReference type="EMBL" id="MFC6669947.1"/>
    </source>
</evidence>
<evidence type="ECO:0000256" key="1">
    <source>
        <dbReference type="SAM" id="MobiDB-lite"/>
    </source>
</evidence>
<dbReference type="InterPro" id="IPR051686">
    <property type="entry name" value="Lipoprotein_DolP"/>
</dbReference>
<name>A0ABW1ZXL8_9GAMM</name>
<gene>
    <name evidence="3" type="ORF">ACFQDL_07505</name>
</gene>
<dbReference type="PANTHER" id="PTHR34606:SF15">
    <property type="entry name" value="BON DOMAIN-CONTAINING PROTEIN"/>
    <property type="match status" value="1"/>
</dbReference>
<reference evidence="4" key="1">
    <citation type="journal article" date="2019" name="Int. J. Syst. Evol. Microbiol.">
        <title>The Global Catalogue of Microorganisms (GCM) 10K type strain sequencing project: providing services to taxonomists for standard genome sequencing and annotation.</title>
        <authorList>
            <consortium name="The Broad Institute Genomics Platform"/>
            <consortium name="The Broad Institute Genome Sequencing Center for Infectious Disease"/>
            <person name="Wu L."/>
            <person name="Ma J."/>
        </authorList>
    </citation>
    <scope>NUCLEOTIDE SEQUENCE [LARGE SCALE GENOMIC DNA]</scope>
    <source>
        <strain evidence="4">NBRC 111756</strain>
    </source>
</reference>
<keyword evidence="4" id="KW-1185">Reference proteome</keyword>
<evidence type="ECO:0000259" key="2">
    <source>
        <dbReference type="PROSITE" id="PS50914"/>
    </source>
</evidence>
<feature type="compositionally biased region" description="Basic residues" evidence="1">
    <location>
        <begin position="60"/>
        <end position="69"/>
    </location>
</feature>
<dbReference type="PROSITE" id="PS50914">
    <property type="entry name" value="BON"/>
    <property type="match status" value="1"/>
</dbReference>
<dbReference type="RefSeq" id="WP_379908466.1">
    <property type="nucleotide sequence ID" value="NZ_JBHSWE010000001.1"/>
</dbReference>
<dbReference type="Proteomes" id="UP001596422">
    <property type="component" value="Unassembled WGS sequence"/>
</dbReference>
<dbReference type="PANTHER" id="PTHR34606">
    <property type="entry name" value="BON DOMAIN-CONTAINING PROTEIN"/>
    <property type="match status" value="1"/>
</dbReference>
<organism evidence="3 4">
    <name type="scientific">Marinobacterium aestuariivivens</name>
    <dbReference type="NCBI Taxonomy" id="1698799"/>
    <lineage>
        <taxon>Bacteria</taxon>
        <taxon>Pseudomonadati</taxon>
        <taxon>Pseudomonadota</taxon>
        <taxon>Gammaproteobacteria</taxon>
        <taxon>Oceanospirillales</taxon>
        <taxon>Oceanospirillaceae</taxon>
        <taxon>Marinobacterium</taxon>
    </lineage>
</organism>
<dbReference type="InterPro" id="IPR007055">
    <property type="entry name" value="BON_dom"/>
</dbReference>
<sequence length="69" mass="7169">MSNRNTGGLAIDVDTRNAVVTLSGSVKSDAEAELAGRIAQNTRGVSSVENQLTVGEGSHCRRRGGTRSP</sequence>
<accession>A0ABW1ZXL8</accession>
<feature type="compositionally biased region" description="Polar residues" evidence="1">
    <location>
        <begin position="43"/>
        <end position="53"/>
    </location>
</feature>
<feature type="domain" description="BON" evidence="2">
    <location>
        <begin position="1"/>
        <end position="56"/>
    </location>
</feature>
<dbReference type="EMBL" id="JBHSWE010000001">
    <property type="protein sequence ID" value="MFC6669947.1"/>
    <property type="molecule type" value="Genomic_DNA"/>
</dbReference>
<proteinExistence type="predicted"/>
<evidence type="ECO:0000313" key="4">
    <source>
        <dbReference type="Proteomes" id="UP001596422"/>
    </source>
</evidence>
<comment type="caution">
    <text evidence="3">The sequence shown here is derived from an EMBL/GenBank/DDBJ whole genome shotgun (WGS) entry which is preliminary data.</text>
</comment>
<dbReference type="Pfam" id="PF04972">
    <property type="entry name" value="BON"/>
    <property type="match status" value="1"/>
</dbReference>